<dbReference type="RefSeq" id="WP_177159611.1">
    <property type="nucleotide sequence ID" value="NZ_FOGF01000089.1"/>
</dbReference>
<dbReference type="PANTHER" id="PTHR33498">
    <property type="entry name" value="TRANSPOSASE FOR INSERTION SEQUENCE ELEMENT IS1557"/>
    <property type="match status" value="1"/>
</dbReference>
<evidence type="ECO:0000313" key="3">
    <source>
        <dbReference type="Proteomes" id="UP000198556"/>
    </source>
</evidence>
<dbReference type="AlphaFoldDB" id="A0A1H9Q6L2"/>
<organism evidence="2 3">
    <name type="scientific">Granulicatella balaenopterae</name>
    <dbReference type="NCBI Taxonomy" id="137733"/>
    <lineage>
        <taxon>Bacteria</taxon>
        <taxon>Bacillati</taxon>
        <taxon>Bacillota</taxon>
        <taxon>Bacilli</taxon>
        <taxon>Lactobacillales</taxon>
        <taxon>Carnobacteriaceae</taxon>
        <taxon>Granulicatella</taxon>
    </lineage>
</organism>
<reference evidence="2 3" key="1">
    <citation type="submission" date="2016-10" db="EMBL/GenBank/DDBJ databases">
        <authorList>
            <person name="de Groot N.N."/>
        </authorList>
    </citation>
    <scope>NUCLEOTIDE SEQUENCE [LARGE SCALE GENOMIC DNA]</scope>
    <source>
        <strain evidence="2 3">DSM 15827</strain>
    </source>
</reference>
<sequence length="255" mass="30008">NKYKRYWKLLLAKTETLDSYTYSRYPLFDWMTNTCGIVDYLLEQSEELKATYRIAHQLRDALADKDFEQFKVALIEAKHSPISIVDYLLEQSEELKATYRIAHQLRDALADKDFEQFKVALIEAKHSPISIVDYLLEQSEELKATYRIAHQLRDALADKDFEQFKAALIEAKHSPISKGLRRLIRTFTKLLPYIENTFNYPYTNGPIEGLNNKIKVLKRNAYGYRNFEHFKARIFLMMKLYAPDPKKQTLQHKAA</sequence>
<evidence type="ECO:0000259" key="1">
    <source>
        <dbReference type="Pfam" id="PF01610"/>
    </source>
</evidence>
<name>A0A1H9Q6L2_9LACT</name>
<dbReference type="EMBL" id="FOGF01000089">
    <property type="protein sequence ID" value="SER55483.1"/>
    <property type="molecule type" value="Genomic_DNA"/>
</dbReference>
<dbReference type="InterPro" id="IPR002560">
    <property type="entry name" value="Transposase_DDE"/>
</dbReference>
<dbReference type="PANTHER" id="PTHR33498:SF1">
    <property type="entry name" value="TRANSPOSASE FOR INSERTION SEQUENCE ELEMENT IS1557"/>
    <property type="match status" value="1"/>
</dbReference>
<dbReference type="InterPro" id="IPR047951">
    <property type="entry name" value="Transpos_ISL3"/>
</dbReference>
<proteinExistence type="predicted"/>
<feature type="non-terminal residue" evidence="2">
    <location>
        <position position="1"/>
    </location>
</feature>
<keyword evidence="3" id="KW-1185">Reference proteome</keyword>
<gene>
    <name evidence="2" type="ORF">SAMN05421767_1891</name>
</gene>
<dbReference type="Pfam" id="PF01610">
    <property type="entry name" value="DDE_Tnp_ISL3"/>
    <property type="match status" value="1"/>
</dbReference>
<protein>
    <submittedName>
        <fullName evidence="2">Transposase</fullName>
    </submittedName>
</protein>
<accession>A0A1H9Q6L2</accession>
<evidence type="ECO:0000313" key="2">
    <source>
        <dbReference type="EMBL" id="SER55483.1"/>
    </source>
</evidence>
<feature type="domain" description="Transposase IS204/IS1001/IS1096/IS1165 DDE" evidence="1">
    <location>
        <begin position="133"/>
        <end position="234"/>
    </location>
</feature>
<dbReference type="Proteomes" id="UP000198556">
    <property type="component" value="Unassembled WGS sequence"/>
</dbReference>